<dbReference type="InterPro" id="IPR026392">
    <property type="entry name" value="Exo/Archaeosortase_dom"/>
</dbReference>
<dbReference type="EMBL" id="CP051685">
    <property type="protein sequence ID" value="QJD99888.1"/>
    <property type="molecule type" value="Genomic_DNA"/>
</dbReference>
<feature type="domain" description="Methanolan biosynthesis EpsI" evidence="9">
    <location>
        <begin position="325"/>
        <end position="521"/>
    </location>
</feature>
<proteinExistence type="predicted"/>
<keyword evidence="7 8" id="KW-0472">Membrane</keyword>
<dbReference type="NCBIfam" id="TIGR03109">
    <property type="entry name" value="exosort_XrtA"/>
    <property type="match status" value="1"/>
</dbReference>
<feature type="transmembrane region" description="Helical" evidence="8">
    <location>
        <begin position="136"/>
        <end position="158"/>
    </location>
</feature>
<dbReference type="InterPro" id="IPR019127">
    <property type="entry name" value="Exosortase"/>
</dbReference>
<evidence type="ECO:0000256" key="7">
    <source>
        <dbReference type="ARBA" id="ARBA00023136"/>
    </source>
</evidence>
<dbReference type="RefSeq" id="WP_169434837.1">
    <property type="nucleotide sequence ID" value="NZ_CP051685.1"/>
</dbReference>
<organism evidence="10 11">
    <name type="scientific">Massilia forsythiae</name>
    <dbReference type="NCBI Taxonomy" id="2728020"/>
    <lineage>
        <taxon>Bacteria</taxon>
        <taxon>Pseudomonadati</taxon>
        <taxon>Pseudomonadota</taxon>
        <taxon>Betaproteobacteria</taxon>
        <taxon>Burkholderiales</taxon>
        <taxon>Oxalobacteraceae</taxon>
        <taxon>Telluria group</taxon>
        <taxon>Massilia</taxon>
    </lineage>
</organism>
<reference evidence="10 11" key="1">
    <citation type="submission" date="2020-04" db="EMBL/GenBank/DDBJ databases">
        <title>Genome sequencing of novel species.</title>
        <authorList>
            <person name="Heo J."/>
            <person name="Kim S.-J."/>
            <person name="Kim J.-S."/>
            <person name="Hong S.-B."/>
            <person name="Kwon S.-W."/>
        </authorList>
    </citation>
    <scope>NUCLEOTIDE SEQUENCE [LARGE SCALE GENOMIC DNA]</scope>
    <source>
        <strain evidence="10 11">GN2-R2</strain>
    </source>
</reference>
<evidence type="ECO:0000256" key="5">
    <source>
        <dbReference type="ARBA" id="ARBA00022801"/>
    </source>
</evidence>
<keyword evidence="5 10" id="KW-0378">Hydrolase</keyword>
<keyword evidence="2" id="KW-1003">Cell membrane</keyword>
<keyword evidence="4 8" id="KW-0812">Transmembrane</keyword>
<dbReference type="NCBIfam" id="TIGR04178">
    <property type="entry name" value="exo_archaeo"/>
    <property type="match status" value="1"/>
</dbReference>
<dbReference type="GO" id="GO:0008233">
    <property type="term" value="F:peptidase activity"/>
    <property type="evidence" value="ECO:0007669"/>
    <property type="project" value="UniProtKB-KW"/>
</dbReference>
<feature type="transmembrane region" description="Helical" evidence="8">
    <location>
        <begin position="111"/>
        <end position="129"/>
    </location>
</feature>
<dbReference type="NCBIfam" id="TIGR02602">
    <property type="entry name" value="8TM_EpsH"/>
    <property type="match status" value="1"/>
</dbReference>
<dbReference type="InterPro" id="IPR014263">
    <property type="entry name" value="Methanolan_biosynth_EpsI"/>
</dbReference>
<keyword evidence="6 8" id="KW-1133">Transmembrane helix</keyword>
<gene>
    <name evidence="10" type="primary">xrtA</name>
    <name evidence="10" type="ORF">HH212_07525</name>
</gene>
<feature type="transmembrane region" description="Helical" evidence="8">
    <location>
        <begin position="224"/>
        <end position="244"/>
    </location>
</feature>
<comment type="subcellular location">
    <subcellularLocation>
        <location evidence="1">Cell membrane</location>
        <topology evidence="1">Multi-pass membrane protein</topology>
    </subcellularLocation>
</comment>
<accession>A0A7Z2ZS41</accession>
<feature type="transmembrane region" description="Helical" evidence="8">
    <location>
        <begin position="264"/>
        <end position="284"/>
    </location>
</feature>
<dbReference type="EC" id="3.4.22.-" evidence="10"/>
<evidence type="ECO:0000256" key="6">
    <source>
        <dbReference type="ARBA" id="ARBA00022989"/>
    </source>
</evidence>
<dbReference type="InterPro" id="IPR017540">
    <property type="entry name" value="Exosortase-1"/>
</dbReference>
<dbReference type="AlphaFoldDB" id="A0A7Z2ZS41"/>
<dbReference type="Pfam" id="PF11984">
    <property type="entry name" value="DUF3485"/>
    <property type="match status" value="1"/>
</dbReference>
<dbReference type="GO" id="GO:0005886">
    <property type="term" value="C:plasma membrane"/>
    <property type="evidence" value="ECO:0007669"/>
    <property type="project" value="UniProtKB-SubCell"/>
</dbReference>
<dbReference type="Proteomes" id="UP000502415">
    <property type="component" value="Chromosome"/>
</dbReference>
<dbReference type="NCBIfam" id="TIGR02914">
    <property type="entry name" value="EpsI_fam"/>
    <property type="match status" value="1"/>
</dbReference>
<evidence type="ECO:0000313" key="11">
    <source>
        <dbReference type="Proteomes" id="UP000502415"/>
    </source>
</evidence>
<keyword evidence="11" id="KW-1185">Reference proteome</keyword>
<protein>
    <submittedName>
        <fullName evidence="10">Exosortase A</fullName>
        <ecNumber evidence="10">3.4.22.-</ecNumber>
    </submittedName>
</protein>
<feature type="transmembrane region" description="Helical" evidence="8">
    <location>
        <begin position="84"/>
        <end position="105"/>
    </location>
</feature>
<evidence type="ECO:0000256" key="4">
    <source>
        <dbReference type="ARBA" id="ARBA00022692"/>
    </source>
</evidence>
<evidence type="ECO:0000256" key="3">
    <source>
        <dbReference type="ARBA" id="ARBA00022670"/>
    </source>
</evidence>
<name>A0A7Z2ZS41_9BURK</name>
<dbReference type="Pfam" id="PF09721">
    <property type="entry name" value="Exosortase_EpsH"/>
    <property type="match status" value="1"/>
</dbReference>
<dbReference type="InterPro" id="IPR013426">
    <property type="entry name" value="EpsH-like"/>
</dbReference>
<dbReference type="GO" id="GO:0006508">
    <property type="term" value="P:proteolysis"/>
    <property type="evidence" value="ECO:0007669"/>
    <property type="project" value="UniProtKB-KW"/>
</dbReference>
<evidence type="ECO:0000256" key="2">
    <source>
        <dbReference type="ARBA" id="ARBA00022475"/>
    </source>
</evidence>
<feature type="transmembrane region" description="Helical" evidence="8">
    <location>
        <begin position="318"/>
        <end position="338"/>
    </location>
</feature>
<feature type="transmembrane region" description="Helical" evidence="8">
    <location>
        <begin position="56"/>
        <end position="72"/>
    </location>
</feature>
<sequence>MFLKPPPGVDGPDAVVPDVALSRGAIALMALALLAPFVLYFGTMDSIVAIWNRSETFAHGYVILPISLWLIWRERTRFNLHPATPYAPALALLALLGAGWLAAQLGEVQVVSQYAFVAMLPAIALALFGPRLAGSLTFPLLFVLFAVPFGEVFVAPLIQFTADFTVWAVRATGIPVLRSGTRFELPTGNWSVVEACSGVRYLISSVTLGCLYAYLTYRSNLRRLLFVALAVIVPIIANGLRAYMIVMIGHLSGMELATGVDHLIYGWLFFGLVMFLMFWVGSYWREDSAAPAAVPAAAGTAGAAGAASTVPMLHARRFAPMTAAVLAVAALWPAAALLGERANHNPAPVRLDEVAVGWPQVAPFADWKPAYLTPDARFERVYQDSAAPAVPVALDLLYYRNQHRDKSLISSGNRLAGYQDAWHETFAGARTETFLDRPLALRESLLRGPRGTLLVWSFKWVGGHYTDSDMKGKLWQAGAKALLRGDDGAAVLLSAPYDDAPEAARAALRRFLAQQGAALDAALQRAHAAPAAAH</sequence>
<evidence type="ECO:0000256" key="8">
    <source>
        <dbReference type="SAM" id="Phobius"/>
    </source>
</evidence>
<evidence type="ECO:0000313" key="10">
    <source>
        <dbReference type="EMBL" id="QJD99888.1"/>
    </source>
</evidence>
<evidence type="ECO:0000259" key="9">
    <source>
        <dbReference type="Pfam" id="PF11984"/>
    </source>
</evidence>
<feature type="transmembrane region" description="Helical" evidence="8">
    <location>
        <begin position="26"/>
        <end position="50"/>
    </location>
</feature>
<keyword evidence="3" id="KW-0645">Protease</keyword>
<dbReference type="KEGG" id="mfy:HH212_07525"/>
<evidence type="ECO:0000256" key="1">
    <source>
        <dbReference type="ARBA" id="ARBA00004651"/>
    </source>
</evidence>